<comment type="similarity">
    <text evidence="2 10">Belongs to the Mediator complex subunit 7 family.</text>
</comment>
<dbReference type="InterPro" id="IPR009244">
    <property type="entry name" value="Mediatior_Med7"/>
</dbReference>
<evidence type="ECO:0000256" key="3">
    <source>
        <dbReference type="ARBA" id="ARBA00011837"/>
    </source>
</evidence>
<dbReference type="Proteomes" id="UP001305779">
    <property type="component" value="Unassembled WGS sequence"/>
</dbReference>
<accession>A0ABR0F2R5</accession>
<comment type="subcellular location">
    <subcellularLocation>
        <location evidence="1 10">Nucleus</location>
    </subcellularLocation>
</comment>
<dbReference type="Gene3D" id="6.10.140.200">
    <property type="match status" value="1"/>
</dbReference>
<evidence type="ECO:0000256" key="9">
    <source>
        <dbReference type="ARBA" id="ARBA00025687"/>
    </source>
</evidence>
<feature type="coiled-coil region" evidence="11">
    <location>
        <begin position="169"/>
        <end position="203"/>
    </location>
</feature>
<reference evidence="12 13" key="1">
    <citation type="journal article" date="2023" name="G3 (Bethesda)">
        <title>A chromosome-level genome assembly of Zasmidium syzygii isolated from banana leaves.</title>
        <authorList>
            <person name="van Westerhoven A.C."/>
            <person name="Mehrabi R."/>
            <person name="Talebi R."/>
            <person name="Steentjes M.B.F."/>
            <person name="Corcolon B."/>
            <person name="Chong P.A."/>
            <person name="Kema G.H.J."/>
            <person name="Seidl M.F."/>
        </authorList>
    </citation>
    <scope>NUCLEOTIDE SEQUENCE [LARGE SCALE GENOMIC DNA]</scope>
    <source>
        <strain evidence="12 13">P124</strain>
    </source>
</reference>
<dbReference type="SUPFAM" id="SSF140718">
    <property type="entry name" value="Mediator hinge subcomplex-like"/>
    <property type="match status" value="1"/>
</dbReference>
<evidence type="ECO:0000256" key="8">
    <source>
        <dbReference type="ARBA" id="ARBA00023242"/>
    </source>
</evidence>
<protein>
    <recommendedName>
        <fullName evidence="4 10">Mediator of RNA polymerase II transcription subunit 7</fullName>
    </recommendedName>
</protein>
<dbReference type="PANTHER" id="PTHR21428:SF11">
    <property type="entry name" value="MEDIATOR OF RNA POLYMERASE II TRANSCRIPTION SUBUNIT 7"/>
    <property type="match status" value="1"/>
</dbReference>
<dbReference type="PANTHER" id="PTHR21428">
    <property type="entry name" value="MEDIATOR OF RNA POLYMERASE II TRANSCRIPTION SUBUNIT 7"/>
    <property type="match status" value="1"/>
</dbReference>
<evidence type="ECO:0000256" key="1">
    <source>
        <dbReference type="ARBA" id="ARBA00004123"/>
    </source>
</evidence>
<comment type="subunit">
    <text evidence="3 10">Component of the Mediator complex.</text>
</comment>
<dbReference type="InterPro" id="IPR044888">
    <property type="entry name" value="Mediatior_Med7_sf"/>
</dbReference>
<sequence>MAEGNTITAPFPAPPPFYNHFTKQNISQLRQIRKDAGIPPPKDGQTREKDVDILSLPAELRYLVPPEPPTDTTLAVFGDNISLDPPRKTLAEAGIEQIYPDDASILSNPQPHLIALARSMLTTFLALTGILARNPALQEEKMTDLQAIVYNLHDIINQYRPHQARESLILMMEERVEKMKGEIQRIDQAKESVAKLLQELQSNGMVQAMQEDKDVKGEAVAEDAADAKRKARQRAAWAALENEMG</sequence>
<comment type="caution">
    <text evidence="12">The sequence shown here is derived from an EMBL/GenBank/DDBJ whole genome shotgun (WGS) entry which is preliminary data.</text>
</comment>
<evidence type="ECO:0000256" key="7">
    <source>
        <dbReference type="ARBA" id="ARBA00023163"/>
    </source>
</evidence>
<keyword evidence="7 10" id="KW-0804">Transcription</keyword>
<evidence type="ECO:0000256" key="2">
    <source>
        <dbReference type="ARBA" id="ARBA00009994"/>
    </source>
</evidence>
<dbReference type="Gene3D" id="6.10.140.1520">
    <property type="match status" value="1"/>
</dbReference>
<gene>
    <name evidence="12" type="ORF">PRZ48_001371</name>
</gene>
<name>A0ABR0F2R5_ZASCE</name>
<evidence type="ECO:0000256" key="11">
    <source>
        <dbReference type="SAM" id="Coils"/>
    </source>
</evidence>
<evidence type="ECO:0000256" key="5">
    <source>
        <dbReference type="ARBA" id="ARBA00023015"/>
    </source>
</evidence>
<keyword evidence="6 10" id="KW-0010">Activator</keyword>
<evidence type="ECO:0000313" key="12">
    <source>
        <dbReference type="EMBL" id="KAK4507636.1"/>
    </source>
</evidence>
<evidence type="ECO:0000256" key="10">
    <source>
        <dbReference type="RuleBase" id="RU364060"/>
    </source>
</evidence>
<keyword evidence="11" id="KW-0175">Coiled coil</keyword>
<keyword evidence="8 10" id="KW-0539">Nucleus</keyword>
<evidence type="ECO:0000256" key="6">
    <source>
        <dbReference type="ARBA" id="ARBA00023159"/>
    </source>
</evidence>
<keyword evidence="5 10" id="KW-0805">Transcription regulation</keyword>
<evidence type="ECO:0000256" key="4">
    <source>
        <dbReference type="ARBA" id="ARBA00020631"/>
    </source>
</evidence>
<dbReference type="EMBL" id="JAXOVC010000001">
    <property type="protein sequence ID" value="KAK4507636.1"/>
    <property type="molecule type" value="Genomic_DNA"/>
</dbReference>
<comment type="function">
    <text evidence="9">Component of the Mediator complex, a coactivator involved in the regulated transcription of nearly all RNA polymerase II-dependent genes. Mediator functions as a bridge to convey information from gene-specific regulatory proteins to the basal RNA polymerase II transcription machinery. Mediator is recruited to promoters by direct interactions with regulatory proteins and serves as a scaffold for the assembly of a functional preinitiation complex with RNA polymerase II and the general transcription factors.</text>
</comment>
<organism evidence="12 13">
    <name type="scientific">Zasmidium cellare</name>
    <name type="common">Wine cellar mold</name>
    <name type="synonym">Racodium cellare</name>
    <dbReference type="NCBI Taxonomy" id="395010"/>
    <lineage>
        <taxon>Eukaryota</taxon>
        <taxon>Fungi</taxon>
        <taxon>Dikarya</taxon>
        <taxon>Ascomycota</taxon>
        <taxon>Pezizomycotina</taxon>
        <taxon>Dothideomycetes</taxon>
        <taxon>Dothideomycetidae</taxon>
        <taxon>Mycosphaerellales</taxon>
        <taxon>Mycosphaerellaceae</taxon>
        <taxon>Zasmidium</taxon>
    </lineage>
</organism>
<dbReference type="InterPro" id="IPR037212">
    <property type="entry name" value="Med7/Med21-like"/>
</dbReference>
<proteinExistence type="inferred from homology"/>
<keyword evidence="13" id="KW-1185">Reference proteome</keyword>
<evidence type="ECO:0000313" key="13">
    <source>
        <dbReference type="Proteomes" id="UP001305779"/>
    </source>
</evidence>
<dbReference type="Pfam" id="PF05983">
    <property type="entry name" value="Med7"/>
    <property type="match status" value="1"/>
</dbReference>